<gene>
    <name evidence="14" type="ORF">CYMTET_44122</name>
</gene>
<evidence type="ECO:0000256" key="4">
    <source>
        <dbReference type="ARBA" id="ARBA00022670"/>
    </source>
</evidence>
<feature type="domain" description="Peptidase M50" evidence="13">
    <location>
        <begin position="71"/>
        <end position="139"/>
    </location>
</feature>
<dbReference type="EMBL" id="LGRX02029920">
    <property type="protein sequence ID" value="KAK3246338.1"/>
    <property type="molecule type" value="Genomic_DNA"/>
</dbReference>
<feature type="transmembrane region" description="Helical" evidence="12">
    <location>
        <begin position="227"/>
        <end position="245"/>
    </location>
</feature>
<name>A0AAE0EZM5_9CHLO</name>
<evidence type="ECO:0000256" key="12">
    <source>
        <dbReference type="SAM" id="Phobius"/>
    </source>
</evidence>
<dbReference type="PANTHER" id="PTHR39188">
    <property type="entry name" value="MEMBRANE-ASSOCIATED ZINC METALLOPROTEASE M50B"/>
    <property type="match status" value="1"/>
</dbReference>
<keyword evidence="6" id="KW-0479">Metal-binding</keyword>
<dbReference type="GO" id="GO:0016020">
    <property type="term" value="C:membrane"/>
    <property type="evidence" value="ECO:0007669"/>
    <property type="project" value="UniProtKB-SubCell"/>
</dbReference>
<evidence type="ECO:0000256" key="7">
    <source>
        <dbReference type="ARBA" id="ARBA00022801"/>
    </source>
</evidence>
<keyword evidence="9 12" id="KW-1133">Transmembrane helix</keyword>
<evidence type="ECO:0000256" key="6">
    <source>
        <dbReference type="ARBA" id="ARBA00022723"/>
    </source>
</evidence>
<reference evidence="14 15" key="1">
    <citation type="journal article" date="2015" name="Genome Biol. Evol.">
        <title>Comparative Genomics of a Bacterivorous Green Alga Reveals Evolutionary Causalities and Consequences of Phago-Mixotrophic Mode of Nutrition.</title>
        <authorList>
            <person name="Burns J.A."/>
            <person name="Paasch A."/>
            <person name="Narechania A."/>
            <person name="Kim E."/>
        </authorList>
    </citation>
    <scope>NUCLEOTIDE SEQUENCE [LARGE SCALE GENOMIC DNA]</scope>
    <source>
        <strain evidence="14 15">PLY_AMNH</strain>
    </source>
</reference>
<accession>A0AAE0EZM5</accession>
<evidence type="ECO:0000256" key="3">
    <source>
        <dbReference type="ARBA" id="ARBA00007931"/>
    </source>
</evidence>
<evidence type="ECO:0000256" key="11">
    <source>
        <dbReference type="ARBA" id="ARBA00023136"/>
    </source>
</evidence>
<feature type="transmembrane region" description="Helical" evidence="12">
    <location>
        <begin position="90"/>
        <end position="110"/>
    </location>
</feature>
<dbReference type="GO" id="GO:0046872">
    <property type="term" value="F:metal ion binding"/>
    <property type="evidence" value="ECO:0007669"/>
    <property type="project" value="UniProtKB-KW"/>
</dbReference>
<evidence type="ECO:0000256" key="10">
    <source>
        <dbReference type="ARBA" id="ARBA00023049"/>
    </source>
</evidence>
<dbReference type="PANTHER" id="PTHR39188:SF3">
    <property type="entry name" value="STAGE IV SPORULATION PROTEIN FB"/>
    <property type="match status" value="1"/>
</dbReference>
<feature type="transmembrane region" description="Helical" evidence="12">
    <location>
        <begin position="58"/>
        <end position="78"/>
    </location>
</feature>
<evidence type="ECO:0000256" key="5">
    <source>
        <dbReference type="ARBA" id="ARBA00022692"/>
    </source>
</evidence>
<protein>
    <recommendedName>
        <fullName evidence="13">Peptidase M50 domain-containing protein</fullName>
    </recommendedName>
</protein>
<sequence length="278" mass="30399">MSHQRQHNHIDLAHNDPVAPFMKHSVRIGSISGIDILVHYTFPAICVLLTILAVPAGAFIVLLTAILFGPVLFVTILLHELGHCWAAIRTGSTVHSILFWPLGGLAFIGHSNTPKDDLKVSAAGPATHIPQTLLWGALLIGFYQTSFDAAFLKALCFGAIQINVSLFLFNLFIPAYPLDGGRILVNLLLMKECTVETTAKACIGVSSFMALLLLACGGYMMFAAKNGINLILVAFWILYQAHQLYTHVKSNTIHVHPLFNFPQDTSNQQLNTLRTSSI</sequence>
<keyword evidence="7" id="KW-0378">Hydrolase</keyword>
<comment type="caution">
    <text evidence="14">The sequence shown here is derived from an EMBL/GenBank/DDBJ whole genome shotgun (WGS) entry which is preliminary data.</text>
</comment>
<evidence type="ECO:0000256" key="1">
    <source>
        <dbReference type="ARBA" id="ARBA00001947"/>
    </source>
</evidence>
<keyword evidence="10" id="KW-0482">Metalloprotease</keyword>
<evidence type="ECO:0000313" key="14">
    <source>
        <dbReference type="EMBL" id="KAK3246338.1"/>
    </source>
</evidence>
<keyword evidence="8" id="KW-0862">Zinc</keyword>
<feature type="transmembrane region" description="Helical" evidence="12">
    <location>
        <begin position="155"/>
        <end position="178"/>
    </location>
</feature>
<keyword evidence="15" id="KW-1185">Reference proteome</keyword>
<dbReference type="InterPro" id="IPR008915">
    <property type="entry name" value="Peptidase_M50"/>
</dbReference>
<evidence type="ECO:0000259" key="13">
    <source>
        <dbReference type="Pfam" id="PF02163"/>
    </source>
</evidence>
<evidence type="ECO:0000313" key="15">
    <source>
        <dbReference type="Proteomes" id="UP001190700"/>
    </source>
</evidence>
<comment type="subcellular location">
    <subcellularLocation>
        <location evidence="2">Membrane</location>
        <topology evidence="2">Multi-pass membrane protein</topology>
    </subcellularLocation>
</comment>
<dbReference type="Pfam" id="PF02163">
    <property type="entry name" value="Peptidase_M50"/>
    <property type="match status" value="1"/>
</dbReference>
<dbReference type="GO" id="GO:0008237">
    <property type="term" value="F:metallopeptidase activity"/>
    <property type="evidence" value="ECO:0007669"/>
    <property type="project" value="UniProtKB-KW"/>
</dbReference>
<keyword evidence="4" id="KW-0645">Protease</keyword>
<keyword evidence="5 12" id="KW-0812">Transmembrane</keyword>
<feature type="transmembrane region" description="Helical" evidence="12">
    <location>
        <begin position="31"/>
        <end position="52"/>
    </location>
</feature>
<dbReference type="Proteomes" id="UP001190700">
    <property type="component" value="Unassembled WGS sequence"/>
</dbReference>
<dbReference type="AlphaFoldDB" id="A0AAE0EZM5"/>
<dbReference type="GO" id="GO:0006508">
    <property type="term" value="P:proteolysis"/>
    <property type="evidence" value="ECO:0007669"/>
    <property type="project" value="UniProtKB-KW"/>
</dbReference>
<comment type="cofactor">
    <cofactor evidence="1">
        <name>Zn(2+)</name>
        <dbReference type="ChEBI" id="CHEBI:29105"/>
    </cofactor>
</comment>
<evidence type="ECO:0000256" key="8">
    <source>
        <dbReference type="ARBA" id="ARBA00022833"/>
    </source>
</evidence>
<feature type="transmembrane region" description="Helical" evidence="12">
    <location>
        <begin position="122"/>
        <end position="143"/>
    </location>
</feature>
<evidence type="ECO:0000256" key="2">
    <source>
        <dbReference type="ARBA" id="ARBA00004141"/>
    </source>
</evidence>
<keyword evidence="11 12" id="KW-0472">Membrane</keyword>
<evidence type="ECO:0000256" key="9">
    <source>
        <dbReference type="ARBA" id="ARBA00022989"/>
    </source>
</evidence>
<organism evidence="14 15">
    <name type="scientific">Cymbomonas tetramitiformis</name>
    <dbReference type="NCBI Taxonomy" id="36881"/>
    <lineage>
        <taxon>Eukaryota</taxon>
        <taxon>Viridiplantae</taxon>
        <taxon>Chlorophyta</taxon>
        <taxon>Pyramimonadophyceae</taxon>
        <taxon>Pyramimonadales</taxon>
        <taxon>Pyramimonadaceae</taxon>
        <taxon>Cymbomonas</taxon>
    </lineage>
</organism>
<proteinExistence type="inferred from homology"/>
<comment type="similarity">
    <text evidence="3">Belongs to the peptidase M50B family.</text>
</comment>